<sequence length="674" mass="75295">MQTVFFSTLLWGALVLCKGAEQIGSQHICGGSLTDTFGKFIYSNKKTSHKREAKIDCLWTISLPVNKVINLNFKFSRMENQDNSCQYGYVRIFNGKSTSSPLMGTFCGATEKKSVTSTGTFLTVHLYSNYTVSNIGFYGVYSAVDSGTEGEGECEGKSVEQCQLDSLDNQLDNSSSMTPETLLNVTLRAVDLLSQWKEEVGEKQIGVALKIPEKLASALVKPTRTQHSSSITTEKIEVQTFAIGPEANLTETLQLKSRDNILEIDLLGIAKNNNGSAAVVFIAYANMEDVLKARLFKMDNDTIKTMMSNVISASLPNTKNTTLPKPVNFTLRHLKVDPEGNLTCVYWNQSRWIVDGCELTETNATHTVCTCNHLSTFALIMQTDGPPEDDSLLKLISLIALSVGLLFLALAILTFILCRWNPKVSNTARLNLSICLFLAHLLFLLVQSFLSHIQKHKVCAVIAGVLHFLFLSSFVWMFLEALQLFLLVRNLQEVRIIQQEGIHWGFLLLIGYGVPCLVVGVSAGLVPEGYGSDQCWLKTDEGFIWSFLGPVCFILAVNVILFITIIGYLWFALAGRNKEISQLKDTRMMVVKAIFQFIILGCPWIFGFFVNNSKVLEYLFLLITSQQGTFIFLVHCVLRKEVQEQYRRWWKNICGSKDVSESSHSFIMSQTATN</sequence>
<keyword evidence="4" id="KW-0245">EGF-like domain</keyword>
<feature type="transmembrane region" description="Helical" evidence="14">
    <location>
        <begin position="430"/>
        <end position="450"/>
    </location>
</feature>
<dbReference type="PANTHER" id="PTHR12011:SF469">
    <property type="entry name" value="ADHESION G PROTEIN-COUPLED RECEPTOR E1-RELATED"/>
    <property type="match status" value="1"/>
</dbReference>
<evidence type="ECO:0000256" key="13">
    <source>
        <dbReference type="PROSITE-ProRule" id="PRU00059"/>
    </source>
</evidence>
<dbReference type="OrthoDB" id="536948at2759"/>
<dbReference type="PROSITE" id="PS50221">
    <property type="entry name" value="GAIN_B"/>
    <property type="match status" value="1"/>
</dbReference>
<evidence type="ECO:0000313" key="20">
    <source>
        <dbReference type="Proteomes" id="UP001046870"/>
    </source>
</evidence>
<dbReference type="InterPro" id="IPR000859">
    <property type="entry name" value="CUB_dom"/>
</dbReference>
<keyword evidence="5 14" id="KW-0812">Transmembrane</keyword>
<dbReference type="GO" id="GO:0005886">
    <property type="term" value="C:plasma membrane"/>
    <property type="evidence" value="ECO:0007669"/>
    <property type="project" value="UniProtKB-SubCell"/>
</dbReference>
<keyword evidence="7" id="KW-0677">Repeat</keyword>
<dbReference type="SUPFAM" id="SSF49854">
    <property type="entry name" value="Spermadhesin, CUB domain"/>
    <property type="match status" value="1"/>
</dbReference>
<comment type="caution">
    <text evidence="13">Lacks conserved residue(s) required for the propagation of feature annotation.</text>
</comment>
<dbReference type="GO" id="GO:0007189">
    <property type="term" value="P:adenylate cyclase-activating G protein-coupled receptor signaling pathway"/>
    <property type="evidence" value="ECO:0007669"/>
    <property type="project" value="TreeGrafter"/>
</dbReference>
<evidence type="ECO:0000256" key="12">
    <source>
        <dbReference type="ARBA" id="ARBA00023180"/>
    </source>
</evidence>
<proteinExistence type="inferred from homology"/>
<evidence type="ECO:0000256" key="3">
    <source>
        <dbReference type="ARBA" id="ARBA00022475"/>
    </source>
</evidence>
<dbReference type="Proteomes" id="UP001046870">
    <property type="component" value="Chromosome 1"/>
</dbReference>
<keyword evidence="12" id="KW-0325">Glycoprotein</keyword>
<evidence type="ECO:0000256" key="8">
    <source>
        <dbReference type="ARBA" id="ARBA00022837"/>
    </source>
</evidence>
<dbReference type="GO" id="GO:0007166">
    <property type="term" value="P:cell surface receptor signaling pathway"/>
    <property type="evidence" value="ECO:0007669"/>
    <property type="project" value="InterPro"/>
</dbReference>
<dbReference type="InterPro" id="IPR001740">
    <property type="entry name" value="GPCR_2_EMR1-like_rcpt"/>
</dbReference>
<evidence type="ECO:0000256" key="7">
    <source>
        <dbReference type="ARBA" id="ARBA00022737"/>
    </source>
</evidence>
<dbReference type="Pfam" id="PF00002">
    <property type="entry name" value="7tm_2"/>
    <property type="match status" value="1"/>
</dbReference>
<evidence type="ECO:0008006" key="21">
    <source>
        <dbReference type="Google" id="ProtNLM"/>
    </source>
</evidence>
<feature type="domain" description="CUB" evidence="16">
    <location>
        <begin position="29"/>
        <end position="144"/>
    </location>
</feature>
<evidence type="ECO:0000256" key="15">
    <source>
        <dbReference type="SAM" id="SignalP"/>
    </source>
</evidence>
<keyword evidence="9 14" id="KW-1133">Transmembrane helix</keyword>
<feature type="signal peptide" evidence="15">
    <location>
        <begin position="1"/>
        <end position="19"/>
    </location>
</feature>
<evidence type="ECO:0000256" key="11">
    <source>
        <dbReference type="ARBA" id="ARBA00023157"/>
    </source>
</evidence>
<feature type="transmembrane region" description="Helical" evidence="14">
    <location>
        <begin position="593"/>
        <end position="612"/>
    </location>
</feature>
<organism evidence="19 20">
    <name type="scientific">Megalops atlanticus</name>
    <name type="common">Tarpon</name>
    <name type="synonym">Clupea gigantea</name>
    <dbReference type="NCBI Taxonomy" id="7932"/>
    <lineage>
        <taxon>Eukaryota</taxon>
        <taxon>Metazoa</taxon>
        <taxon>Chordata</taxon>
        <taxon>Craniata</taxon>
        <taxon>Vertebrata</taxon>
        <taxon>Euteleostomi</taxon>
        <taxon>Actinopterygii</taxon>
        <taxon>Neopterygii</taxon>
        <taxon>Teleostei</taxon>
        <taxon>Elopiformes</taxon>
        <taxon>Megalopidae</taxon>
        <taxon>Megalops</taxon>
    </lineage>
</organism>
<evidence type="ECO:0000256" key="4">
    <source>
        <dbReference type="ARBA" id="ARBA00022536"/>
    </source>
</evidence>
<feature type="transmembrane region" description="Helical" evidence="14">
    <location>
        <begin position="462"/>
        <end position="489"/>
    </location>
</feature>
<dbReference type="InterPro" id="IPR017981">
    <property type="entry name" value="GPCR_2-like_7TM"/>
</dbReference>
<keyword evidence="3" id="KW-1003">Cell membrane</keyword>
<dbReference type="SMART" id="SM00042">
    <property type="entry name" value="CUB"/>
    <property type="match status" value="1"/>
</dbReference>
<dbReference type="Pfam" id="PF00431">
    <property type="entry name" value="CUB"/>
    <property type="match status" value="1"/>
</dbReference>
<comment type="caution">
    <text evidence="19">The sequence shown here is derived from an EMBL/GenBank/DDBJ whole genome shotgun (WGS) entry which is preliminary data.</text>
</comment>
<dbReference type="CDD" id="cd00041">
    <property type="entry name" value="CUB"/>
    <property type="match status" value="1"/>
</dbReference>
<dbReference type="SMART" id="SM00303">
    <property type="entry name" value="GPS"/>
    <property type="match status" value="1"/>
</dbReference>
<feature type="chain" id="PRO_5039456951" description="Adhesion G protein-coupled receptor E3-like" evidence="15">
    <location>
        <begin position="20"/>
        <end position="674"/>
    </location>
</feature>
<dbReference type="PROSITE" id="PS01180">
    <property type="entry name" value="CUB"/>
    <property type="match status" value="1"/>
</dbReference>
<dbReference type="InterPro" id="IPR035914">
    <property type="entry name" value="Sperma_CUB_dom_sf"/>
</dbReference>
<feature type="transmembrane region" description="Helical" evidence="14">
    <location>
        <begin position="543"/>
        <end position="573"/>
    </location>
</feature>
<dbReference type="FunFam" id="1.20.1070.10:FF:000054">
    <property type="entry name" value="Adhesion G protein-coupled receptor E3"/>
    <property type="match status" value="1"/>
</dbReference>
<keyword evidence="6 15" id="KW-0732">Signal</keyword>
<dbReference type="Gene3D" id="1.20.1070.10">
    <property type="entry name" value="Rhodopsin 7-helix transmembrane proteins"/>
    <property type="match status" value="1"/>
</dbReference>
<reference evidence="19" key="1">
    <citation type="submission" date="2021-01" db="EMBL/GenBank/DDBJ databases">
        <authorList>
            <person name="Zahm M."/>
            <person name="Roques C."/>
            <person name="Cabau C."/>
            <person name="Klopp C."/>
            <person name="Donnadieu C."/>
            <person name="Jouanno E."/>
            <person name="Lampietro C."/>
            <person name="Louis A."/>
            <person name="Herpin A."/>
            <person name="Echchiki A."/>
            <person name="Berthelot C."/>
            <person name="Parey E."/>
            <person name="Roest-Crollius H."/>
            <person name="Braasch I."/>
            <person name="Postlethwait J."/>
            <person name="Bobe J."/>
            <person name="Montfort J."/>
            <person name="Bouchez O."/>
            <person name="Begum T."/>
            <person name="Mejri S."/>
            <person name="Adams A."/>
            <person name="Chen W.-J."/>
            <person name="Guiguen Y."/>
        </authorList>
    </citation>
    <scope>NUCLEOTIDE SEQUENCE</scope>
    <source>
        <strain evidence="19">YG-15Mar2019-1</strain>
        <tissue evidence="19">Brain</tissue>
    </source>
</reference>
<evidence type="ECO:0000256" key="14">
    <source>
        <dbReference type="SAM" id="Phobius"/>
    </source>
</evidence>
<dbReference type="PRINTS" id="PR01128">
    <property type="entry name" value="EMR1HORMONER"/>
</dbReference>
<dbReference type="InterPro" id="IPR000203">
    <property type="entry name" value="GPS"/>
</dbReference>
<comment type="subcellular location">
    <subcellularLocation>
        <location evidence="1">Cell membrane</location>
        <topology evidence="1">Multi-pass membrane protein</topology>
    </subcellularLocation>
</comment>
<dbReference type="EMBL" id="JAFDVH010000001">
    <property type="protein sequence ID" value="KAG7491248.1"/>
    <property type="molecule type" value="Genomic_DNA"/>
</dbReference>
<dbReference type="PRINTS" id="PR00249">
    <property type="entry name" value="GPCRSECRETIN"/>
</dbReference>
<keyword evidence="10 14" id="KW-0472">Membrane</keyword>
<dbReference type="PANTHER" id="PTHR12011">
    <property type="entry name" value="ADHESION G-PROTEIN COUPLED RECEPTOR"/>
    <property type="match status" value="1"/>
</dbReference>
<dbReference type="FunFam" id="2.60.120.290:FF:000005">
    <property type="entry name" value="Procollagen C-endopeptidase enhancer 1"/>
    <property type="match status" value="1"/>
</dbReference>
<feature type="transmembrane region" description="Helical" evidence="14">
    <location>
        <begin position="501"/>
        <end position="523"/>
    </location>
</feature>
<evidence type="ECO:0000256" key="2">
    <source>
        <dbReference type="ARBA" id="ARBA00007343"/>
    </source>
</evidence>
<feature type="transmembrane region" description="Helical" evidence="14">
    <location>
        <begin position="395"/>
        <end position="418"/>
    </location>
</feature>
<keyword evidence="8" id="KW-0106">Calcium</keyword>
<evidence type="ECO:0000313" key="19">
    <source>
        <dbReference type="EMBL" id="KAG7491248.1"/>
    </source>
</evidence>
<evidence type="ECO:0000256" key="5">
    <source>
        <dbReference type="ARBA" id="ARBA00022692"/>
    </source>
</evidence>
<comment type="similarity">
    <text evidence="2">Belongs to the G-protein coupled receptor 2 family. Adhesion G-protein coupled receptor (ADGR) subfamily.</text>
</comment>
<evidence type="ECO:0000259" key="17">
    <source>
        <dbReference type="PROSITE" id="PS50221"/>
    </source>
</evidence>
<dbReference type="Pfam" id="PF01825">
    <property type="entry name" value="GPS"/>
    <property type="match status" value="1"/>
</dbReference>
<keyword evidence="20" id="KW-1185">Reference proteome</keyword>
<evidence type="ECO:0000259" key="18">
    <source>
        <dbReference type="PROSITE" id="PS50261"/>
    </source>
</evidence>
<dbReference type="Gene3D" id="2.60.220.50">
    <property type="match status" value="1"/>
</dbReference>
<evidence type="ECO:0000256" key="1">
    <source>
        <dbReference type="ARBA" id="ARBA00004651"/>
    </source>
</evidence>
<dbReference type="InterPro" id="IPR057244">
    <property type="entry name" value="GAIN_B"/>
</dbReference>
<protein>
    <recommendedName>
        <fullName evidence="21">Adhesion G protein-coupled receptor E3-like</fullName>
    </recommendedName>
</protein>
<accession>A0A9D3QEF4</accession>
<evidence type="ECO:0000256" key="9">
    <source>
        <dbReference type="ARBA" id="ARBA00022989"/>
    </source>
</evidence>
<feature type="transmembrane region" description="Helical" evidence="14">
    <location>
        <begin position="618"/>
        <end position="638"/>
    </location>
</feature>
<feature type="domain" description="G-protein coupled receptors family 2 profile 2" evidence="18">
    <location>
        <begin position="393"/>
        <end position="639"/>
    </location>
</feature>
<dbReference type="InterPro" id="IPR000832">
    <property type="entry name" value="GPCR_2_secretin-like"/>
</dbReference>
<dbReference type="PROSITE" id="PS50261">
    <property type="entry name" value="G_PROTEIN_RECEP_F2_4"/>
    <property type="match status" value="1"/>
</dbReference>
<evidence type="ECO:0000259" key="16">
    <source>
        <dbReference type="PROSITE" id="PS01180"/>
    </source>
</evidence>
<name>A0A9D3QEF4_MEGAT</name>
<dbReference type="Gene3D" id="2.60.120.290">
    <property type="entry name" value="Spermadhesin, CUB domain"/>
    <property type="match status" value="1"/>
</dbReference>
<gene>
    <name evidence="19" type="ORF">MATL_G00001060</name>
</gene>
<dbReference type="AlphaFoldDB" id="A0A9D3QEF4"/>
<evidence type="ECO:0000256" key="10">
    <source>
        <dbReference type="ARBA" id="ARBA00023136"/>
    </source>
</evidence>
<feature type="domain" description="GAIN-B" evidence="17">
    <location>
        <begin position="239"/>
        <end position="387"/>
    </location>
</feature>
<evidence type="ECO:0000256" key="6">
    <source>
        <dbReference type="ARBA" id="ARBA00022729"/>
    </source>
</evidence>
<dbReference type="GO" id="GO:0004930">
    <property type="term" value="F:G protein-coupled receptor activity"/>
    <property type="evidence" value="ECO:0007669"/>
    <property type="project" value="InterPro"/>
</dbReference>
<dbReference type="InterPro" id="IPR046338">
    <property type="entry name" value="GAIN_dom_sf"/>
</dbReference>
<keyword evidence="11" id="KW-1015">Disulfide bond</keyword>